<dbReference type="SUPFAM" id="SSF53163">
    <property type="entry name" value="HybD-like"/>
    <property type="match status" value="1"/>
</dbReference>
<dbReference type="AlphaFoldDB" id="A0A0M0GDC3"/>
<reference evidence="2" key="1">
    <citation type="submission" date="2015-07" db="EMBL/GenBank/DDBJ databases">
        <title>Fjat-10036 dsm4.</title>
        <authorList>
            <person name="Liu B."/>
            <person name="Wang J."/>
            <person name="Zhu Y."/>
            <person name="Liu G."/>
            <person name="Chen Q."/>
            <person name="Chen Z."/>
            <person name="Lan J."/>
            <person name="Che J."/>
            <person name="Ge C."/>
            <person name="Shi H."/>
            <person name="Pan Z."/>
            <person name="Liu X."/>
        </authorList>
    </citation>
    <scope>NUCLEOTIDE SEQUENCE [LARGE SCALE GENOMIC DNA]</scope>
    <source>
        <strain evidence="2">DSM 4</strain>
    </source>
</reference>
<proteinExistence type="predicted"/>
<dbReference type="NCBIfam" id="TIGR02841">
    <property type="entry name" value="spore_YyaC"/>
    <property type="match status" value="1"/>
</dbReference>
<keyword evidence="2" id="KW-1185">Reference proteome</keyword>
<organism evidence="1 2">
    <name type="scientific">Sporosarcina globispora</name>
    <name type="common">Bacillus globisporus</name>
    <dbReference type="NCBI Taxonomy" id="1459"/>
    <lineage>
        <taxon>Bacteria</taxon>
        <taxon>Bacillati</taxon>
        <taxon>Bacillota</taxon>
        <taxon>Bacilli</taxon>
        <taxon>Bacillales</taxon>
        <taxon>Caryophanaceae</taxon>
        <taxon>Sporosarcina</taxon>
    </lineage>
</organism>
<dbReference type="Proteomes" id="UP000037109">
    <property type="component" value="Unassembled WGS sequence"/>
</dbReference>
<dbReference type="EMBL" id="LGUF01000007">
    <property type="protein sequence ID" value="KON87426.1"/>
    <property type="molecule type" value="Genomic_DNA"/>
</dbReference>
<accession>A0A0M0GDC3</accession>
<dbReference type="OrthoDB" id="9815953at2"/>
<evidence type="ECO:0000313" key="2">
    <source>
        <dbReference type="Proteomes" id="UP000037109"/>
    </source>
</evidence>
<dbReference type="InterPro" id="IPR023430">
    <property type="entry name" value="Pept_HybD-like_dom_sf"/>
</dbReference>
<dbReference type="Pfam" id="PF06866">
    <property type="entry name" value="DUF1256"/>
    <property type="match status" value="1"/>
</dbReference>
<dbReference type="RefSeq" id="WP_053434778.1">
    <property type="nucleotide sequence ID" value="NZ_LGUF01000007.1"/>
</dbReference>
<protein>
    <recommendedName>
        <fullName evidence="3">Sporulation protein</fullName>
    </recommendedName>
</protein>
<evidence type="ECO:0008006" key="3">
    <source>
        <dbReference type="Google" id="ProtNLM"/>
    </source>
</evidence>
<dbReference type="STRING" id="1459.AF332_11710"/>
<comment type="caution">
    <text evidence="1">The sequence shown here is derived from an EMBL/GenBank/DDBJ whole genome shotgun (WGS) entry which is preliminary data.</text>
</comment>
<evidence type="ECO:0000313" key="1">
    <source>
        <dbReference type="EMBL" id="KON87426.1"/>
    </source>
</evidence>
<sequence length="192" mass="20693">MAGHEKVFKGVAIGRYFDEPEKLSKDLQKHVKGDVVFFCVGTDRNTGDSFAPFIGTFLKEKGYENVIGTIDDPVHATNLDEKIKDIPEDKTVLAIDACMGRLKSVGNIVLNSGALRAGAGVGKDLTPVGDFHIQGIVNVDGGFSGELSAMILGSTRLSFVLNLAKQCVAAIEESFPLHNEETDTKPLMKIIK</sequence>
<gene>
    <name evidence="1" type="ORF">AF332_11710</name>
</gene>
<dbReference type="PATRIC" id="fig|1459.3.peg.2520"/>
<name>A0A0M0GDC3_SPOGL</name>
<dbReference type="InterPro" id="IPR009665">
    <property type="entry name" value="YyaC"/>
</dbReference>